<dbReference type="SUPFAM" id="SSF47616">
    <property type="entry name" value="GST C-terminal domain-like"/>
    <property type="match status" value="1"/>
</dbReference>
<dbReference type="InterPro" id="IPR036249">
    <property type="entry name" value="Thioredoxin-like_sf"/>
</dbReference>
<keyword evidence="1" id="KW-0812">Transmembrane</keyword>
<reference evidence="4" key="1">
    <citation type="journal article" date="2020" name="Stud. Mycol.">
        <title>101 Dothideomycetes genomes: a test case for predicting lifestyles and emergence of pathogens.</title>
        <authorList>
            <person name="Haridas S."/>
            <person name="Albert R."/>
            <person name="Binder M."/>
            <person name="Bloem J."/>
            <person name="Labutti K."/>
            <person name="Salamov A."/>
            <person name="Andreopoulos B."/>
            <person name="Baker S."/>
            <person name="Barry K."/>
            <person name="Bills G."/>
            <person name="Bluhm B."/>
            <person name="Cannon C."/>
            <person name="Castanera R."/>
            <person name="Culley D."/>
            <person name="Daum C."/>
            <person name="Ezra D."/>
            <person name="Gonzalez J."/>
            <person name="Henrissat B."/>
            <person name="Kuo A."/>
            <person name="Liang C."/>
            <person name="Lipzen A."/>
            <person name="Lutzoni F."/>
            <person name="Magnuson J."/>
            <person name="Mondo S."/>
            <person name="Nolan M."/>
            <person name="Ohm R."/>
            <person name="Pangilinan J."/>
            <person name="Park H.-J."/>
            <person name="Ramirez L."/>
            <person name="Alfaro M."/>
            <person name="Sun H."/>
            <person name="Tritt A."/>
            <person name="Yoshinaga Y."/>
            <person name="Zwiers L.-H."/>
            <person name="Turgeon B."/>
            <person name="Goodwin S."/>
            <person name="Spatafora J."/>
            <person name="Crous P."/>
            <person name="Grigoriev I."/>
        </authorList>
    </citation>
    <scope>NUCLEOTIDE SEQUENCE</scope>
    <source>
        <strain evidence="4">CBS 113979</strain>
    </source>
</reference>
<evidence type="ECO:0000256" key="1">
    <source>
        <dbReference type="SAM" id="Phobius"/>
    </source>
</evidence>
<gene>
    <name evidence="4" type="ORF">K402DRAFT_391361</name>
</gene>
<dbReference type="EMBL" id="ML977146">
    <property type="protein sequence ID" value="KAF1989213.1"/>
    <property type="molecule type" value="Genomic_DNA"/>
</dbReference>
<dbReference type="OrthoDB" id="4951845at2759"/>
<accession>A0A6G1H7K3</accession>
<keyword evidence="1" id="KW-1133">Transmembrane helix</keyword>
<dbReference type="Gene3D" id="3.40.30.10">
    <property type="entry name" value="Glutaredoxin"/>
    <property type="match status" value="1"/>
</dbReference>
<feature type="domain" description="Glutathione S-transferase UstS-like C-terminal" evidence="3">
    <location>
        <begin position="124"/>
        <end position="228"/>
    </location>
</feature>
<dbReference type="Gene3D" id="1.20.1050.10">
    <property type="match status" value="1"/>
</dbReference>
<protein>
    <submittedName>
        <fullName evidence="4">Uncharacterized protein</fullName>
    </submittedName>
</protein>
<feature type="transmembrane region" description="Helical" evidence="1">
    <location>
        <begin position="195"/>
        <end position="215"/>
    </location>
</feature>
<evidence type="ECO:0000259" key="3">
    <source>
        <dbReference type="Pfam" id="PF22041"/>
    </source>
</evidence>
<keyword evidence="1" id="KW-0472">Membrane</keyword>
<evidence type="ECO:0000313" key="4">
    <source>
        <dbReference type="EMBL" id="KAF1989213.1"/>
    </source>
</evidence>
<proteinExistence type="predicted"/>
<sequence length="249" mass="28533">MSAQVTLFDLASNDGKGCWSPYTWKVRLCLNYKQIPYETKFIEYPAVNPTLEQLNIPTNDPSVAHGYKYSIPCARLPDGTYTMDSIAICRRLETFYPPIPTLSPPSLRFDDPITEKITKLVNDFDGPLAPNFMFPCSEILNAESRKYFDQKRSADYGKSLKALLDEDGGEKAWAKAKPAMDGIAELLQKNDRGPFLLGFAPCYADFIIVAFIEFLRRLDERLFERVTKHHQAFEELYEACTFLLDRKRD</sequence>
<keyword evidence="5" id="KW-1185">Reference proteome</keyword>
<organism evidence="4 5">
    <name type="scientific">Aulographum hederae CBS 113979</name>
    <dbReference type="NCBI Taxonomy" id="1176131"/>
    <lineage>
        <taxon>Eukaryota</taxon>
        <taxon>Fungi</taxon>
        <taxon>Dikarya</taxon>
        <taxon>Ascomycota</taxon>
        <taxon>Pezizomycotina</taxon>
        <taxon>Dothideomycetes</taxon>
        <taxon>Pleosporomycetidae</taxon>
        <taxon>Aulographales</taxon>
        <taxon>Aulographaceae</taxon>
    </lineage>
</organism>
<dbReference type="InterPro" id="IPR054416">
    <property type="entry name" value="GST_UstS-like_C"/>
</dbReference>
<dbReference type="Pfam" id="PF13409">
    <property type="entry name" value="GST_N_2"/>
    <property type="match status" value="1"/>
</dbReference>
<evidence type="ECO:0000259" key="2">
    <source>
        <dbReference type="Pfam" id="PF13409"/>
    </source>
</evidence>
<dbReference type="SUPFAM" id="SSF52833">
    <property type="entry name" value="Thioredoxin-like"/>
    <property type="match status" value="1"/>
</dbReference>
<name>A0A6G1H7K3_9PEZI</name>
<feature type="domain" description="GST N-terminal" evidence="2">
    <location>
        <begin position="19"/>
        <end position="94"/>
    </location>
</feature>
<dbReference type="Proteomes" id="UP000800041">
    <property type="component" value="Unassembled WGS sequence"/>
</dbReference>
<dbReference type="AlphaFoldDB" id="A0A6G1H7K3"/>
<dbReference type="InterPro" id="IPR004045">
    <property type="entry name" value="Glutathione_S-Trfase_N"/>
</dbReference>
<evidence type="ECO:0000313" key="5">
    <source>
        <dbReference type="Proteomes" id="UP000800041"/>
    </source>
</evidence>
<dbReference type="InterPro" id="IPR036282">
    <property type="entry name" value="Glutathione-S-Trfase_C_sf"/>
</dbReference>
<dbReference type="Pfam" id="PF22041">
    <property type="entry name" value="GST_C_7"/>
    <property type="match status" value="1"/>
</dbReference>